<keyword evidence="2" id="KW-1185">Reference proteome</keyword>
<dbReference type="EMBL" id="CM042013">
    <property type="protein sequence ID" value="KAI3740390.1"/>
    <property type="molecule type" value="Genomic_DNA"/>
</dbReference>
<sequence length="562" mass="63335">MYTDESAQRAMRERQREIERLSGRRQVYSVRSNEDDGWRQVQRRRRQGEKACMSFGNIVDAFVARKKDRFGGNFGFVRYIKVSNLEDIMYKINCINNNNGPLKANVARFSRDGQKKNSMSTSKAYIHAKDDDERRIRPTYRHVRGFGSSGSTTQGNLSRSFKDVVTGVLSKVVDNAKAVKEKMNINIPSGLDFSTFEWLGNCLIGELKDVDLLAKCFSIFHSNGIGECSVIYLGGLSVLLRFENSRVASAFLEEHRDNWSFWFEGLRKWSDIKKFDNNNMEDSDMESEEWLYENGNNNCDSSSFVEDTGNESELEKEIIGNQLSSNERCLDMVLRESKAEGSMEKAGSNRGEHEPTKRDKSNVSNEDSLKSVEETNFEAVNGDHVQEDTGGIFGKIYNEFEAVNGDHVQEDTGGIFGNIFNEFGSQEEEGQRELSSRAKSDGFISPHDIPDLNNPLPLSDPISRPRSYNKNTGRRAFSVKFKDIINAANQGKKNSKINKQAMNNEEKSDHGGNSRQASEQSSSSCEIRKTIQVGNSIGYRLEGAEKVVEAILKGEGVQVKSK</sequence>
<comment type="caution">
    <text evidence="1">The sequence shown here is derived from an EMBL/GenBank/DDBJ whole genome shotgun (WGS) entry which is preliminary data.</text>
</comment>
<reference evidence="2" key="1">
    <citation type="journal article" date="2022" name="Mol. Ecol. Resour.">
        <title>The genomes of chicory, endive, great burdock and yacon provide insights into Asteraceae palaeo-polyploidization history and plant inulin production.</title>
        <authorList>
            <person name="Fan W."/>
            <person name="Wang S."/>
            <person name="Wang H."/>
            <person name="Wang A."/>
            <person name="Jiang F."/>
            <person name="Liu H."/>
            <person name="Zhao H."/>
            <person name="Xu D."/>
            <person name="Zhang Y."/>
        </authorList>
    </citation>
    <scope>NUCLEOTIDE SEQUENCE [LARGE SCALE GENOMIC DNA]</scope>
    <source>
        <strain evidence="2">cv. Punajuju</strain>
    </source>
</reference>
<proteinExistence type="predicted"/>
<protein>
    <submittedName>
        <fullName evidence="1">Uncharacterized protein</fullName>
    </submittedName>
</protein>
<dbReference type="Proteomes" id="UP001055811">
    <property type="component" value="Linkage Group LG05"/>
</dbReference>
<evidence type="ECO:0000313" key="2">
    <source>
        <dbReference type="Proteomes" id="UP001055811"/>
    </source>
</evidence>
<reference evidence="1 2" key="2">
    <citation type="journal article" date="2022" name="Mol. Ecol. Resour.">
        <title>The genomes of chicory, endive, great burdock and yacon provide insights into Asteraceae paleo-polyploidization history and plant inulin production.</title>
        <authorList>
            <person name="Fan W."/>
            <person name="Wang S."/>
            <person name="Wang H."/>
            <person name="Wang A."/>
            <person name="Jiang F."/>
            <person name="Liu H."/>
            <person name="Zhao H."/>
            <person name="Xu D."/>
            <person name="Zhang Y."/>
        </authorList>
    </citation>
    <scope>NUCLEOTIDE SEQUENCE [LARGE SCALE GENOMIC DNA]</scope>
    <source>
        <strain evidence="2">cv. Punajuju</strain>
        <tissue evidence="1">Leaves</tissue>
    </source>
</reference>
<evidence type="ECO:0000313" key="1">
    <source>
        <dbReference type="EMBL" id="KAI3740390.1"/>
    </source>
</evidence>
<organism evidence="1 2">
    <name type="scientific">Cichorium intybus</name>
    <name type="common">Chicory</name>
    <dbReference type="NCBI Taxonomy" id="13427"/>
    <lineage>
        <taxon>Eukaryota</taxon>
        <taxon>Viridiplantae</taxon>
        <taxon>Streptophyta</taxon>
        <taxon>Embryophyta</taxon>
        <taxon>Tracheophyta</taxon>
        <taxon>Spermatophyta</taxon>
        <taxon>Magnoliopsida</taxon>
        <taxon>eudicotyledons</taxon>
        <taxon>Gunneridae</taxon>
        <taxon>Pentapetalae</taxon>
        <taxon>asterids</taxon>
        <taxon>campanulids</taxon>
        <taxon>Asterales</taxon>
        <taxon>Asteraceae</taxon>
        <taxon>Cichorioideae</taxon>
        <taxon>Cichorieae</taxon>
        <taxon>Cichoriinae</taxon>
        <taxon>Cichorium</taxon>
    </lineage>
</organism>
<name>A0ACB9D1S2_CICIN</name>
<gene>
    <name evidence="1" type="ORF">L2E82_30819</name>
</gene>
<accession>A0ACB9D1S2</accession>